<dbReference type="EMBL" id="BLZR01000001">
    <property type="protein sequence ID" value="GFP75738.1"/>
    <property type="molecule type" value="Genomic_DNA"/>
</dbReference>
<comment type="subcellular location">
    <subcellularLocation>
        <location evidence="1">Membrane</location>
        <topology evidence="1">Multi-pass membrane protein</topology>
    </subcellularLocation>
</comment>
<dbReference type="InterPro" id="IPR051790">
    <property type="entry name" value="Cytochrome_c-biogenesis_DsbD"/>
</dbReference>
<evidence type="ECO:0000256" key="4">
    <source>
        <dbReference type="ARBA" id="ARBA00022989"/>
    </source>
</evidence>
<keyword evidence="5 6" id="KW-0472">Membrane</keyword>
<evidence type="ECO:0000313" key="9">
    <source>
        <dbReference type="Proteomes" id="UP000580568"/>
    </source>
</evidence>
<organism evidence="8 9">
    <name type="scientific">Clostridium fungisolvens</name>
    <dbReference type="NCBI Taxonomy" id="1604897"/>
    <lineage>
        <taxon>Bacteria</taxon>
        <taxon>Bacillati</taxon>
        <taxon>Bacillota</taxon>
        <taxon>Clostridia</taxon>
        <taxon>Eubacteriales</taxon>
        <taxon>Clostridiaceae</taxon>
        <taxon>Clostridium</taxon>
    </lineage>
</organism>
<feature type="transmembrane region" description="Helical" evidence="6">
    <location>
        <begin position="162"/>
        <end position="185"/>
    </location>
</feature>
<reference evidence="8 9" key="1">
    <citation type="submission" date="2020-07" db="EMBL/GenBank/DDBJ databases">
        <title>A new beta-1,3-glucan-decomposing anaerobic bacterium isolated from anoxic soil subjected to biological soil disinfestation.</title>
        <authorList>
            <person name="Ueki A."/>
            <person name="Tonouchi A."/>
        </authorList>
    </citation>
    <scope>NUCLEOTIDE SEQUENCE [LARGE SCALE GENOMIC DNA]</scope>
    <source>
        <strain evidence="8 9">TW1</strain>
    </source>
</reference>
<evidence type="ECO:0000256" key="5">
    <source>
        <dbReference type="ARBA" id="ARBA00023136"/>
    </source>
</evidence>
<dbReference type="PANTHER" id="PTHR31272:SF4">
    <property type="entry name" value="CYTOCHROME C-TYPE BIOGENESIS PROTEIN HI_1454-RELATED"/>
    <property type="match status" value="1"/>
</dbReference>
<feature type="transmembrane region" description="Helical" evidence="6">
    <location>
        <begin position="53"/>
        <end position="74"/>
    </location>
</feature>
<comment type="similarity">
    <text evidence="2">Belongs to the DsbD family.</text>
</comment>
<name>A0A6V8SKQ9_9CLOT</name>
<feature type="transmembrane region" description="Helical" evidence="6">
    <location>
        <begin position="6"/>
        <end position="32"/>
    </location>
</feature>
<feature type="domain" description="Cytochrome C biogenesis protein transmembrane" evidence="7">
    <location>
        <begin position="6"/>
        <end position="219"/>
    </location>
</feature>
<protein>
    <submittedName>
        <fullName evidence="8">Thiol:disulfide interchange protein DsbD</fullName>
    </submittedName>
</protein>
<evidence type="ECO:0000256" key="3">
    <source>
        <dbReference type="ARBA" id="ARBA00022692"/>
    </source>
</evidence>
<dbReference type="Proteomes" id="UP000580568">
    <property type="component" value="Unassembled WGS sequence"/>
</dbReference>
<evidence type="ECO:0000256" key="1">
    <source>
        <dbReference type="ARBA" id="ARBA00004141"/>
    </source>
</evidence>
<dbReference type="GO" id="GO:0017004">
    <property type="term" value="P:cytochrome complex assembly"/>
    <property type="evidence" value="ECO:0007669"/>
    <property type="project" value="InterPro"/>
</dbReference>
<dbReference type="GO" id="GO:0016020">
    <property type="term" value="C:membrane"/>
    <property type="evidence" value="ECO:0007669"/>
    <property type="project" value="UniProtKB-SubCell"/>
</dbReference>
<dbReference type="Pfam" id="PF02683">
    <property type="entry name" value="DsbD_TM"/>
    <property type="match status" value="1"/>
</dbReference>
<feature type="transmembrane region" description="Helical" evidence="6">
    <location>
        <begin position="94"/>
        <end position="113"/>
    </location>
</feature>
<keyword evidence="9" id="KW-1185">Reference proteome</keyword>
<dbReference type="RefSeq" id="WP_183277217.1">
    <property type="nucleotide sequence ID" value="NZ_BLZR01000001.1"/>
</dbReference>
<accession>A0A6V8SKQ9</accession>
<evidence type="ECO:0000259" key="7">
    <source>
        <dbReference type="Pfam" id="PF02683"/>
    </source>
</evidence>
<sequence>MNEIPLFLAFSAGLLSFLSPCVLPLVPAYISYMTGATINDVCKNTNKYKITRFYKIFGFVLGFSIIFVIMGASATTLGNLLIRNQALFRKVGGLLMIIFGLHTMGIIKIRFFYYEKRLLSLFSFSRNFSSILMGMAFATGWTPCVGPILSSILIYSSNLHTVYQGIILLSVYSLGLSIPFILTAIAIDKFMKLKNKILKFTPTISILSGLLLIAMGILVYTNNLSTLSKYLNFINFY</sequence>
<dbReference type="AlphaFoldDB" id="A0A6V8SKQ9"/>
<gene>
    <name evidence="8" type="ORF">bsdtw1_01830</name>
</gene>
<dbReference type="PANTHER" id="PTHR31272">
    <property type="entry name" value="CYTOCHROME C-TYPE BIOGENESIS PROTEIN HI_1454-RELATED"/>
    <property type="match status" value="1"/>
</dbReference>
<evidence type="ECO:0000256" key="6">
    <source>
        <dbReference type="SAM" id="Phobius"/>
    </source>
</evidence>
<dbReference type="InterPro" id="IPR003834">
    <property type="entry name" value="Cyt_c_assmbl_TM_dom"/>
</dbReference>
<keyword evidence="4 6" id="KW-1133">Transmembrane helix</keyword>
<proteinExistence type="inferred from homology"/>
<feature type="transmembrane region" description="Helical" evidence="6">
    <location>
        <begin position="197"/>
        <end position="220"/>
    </location>
</feature>
<evidence type="ECO:0000313" key="8">
    <source>
        <dbReference type="EMBL" id="GFP75738.1"/>
    </source>
</evidence>
<keyword evidence="3 6" id="KW-0812">Transmembrane</keyword>
<evidence type="ECO:0000256" key="2">
    <source>
        <dbReference type="ARBA" id="ARBA00006143"/>
    </source>
</evidence>
<feature type="transmembrane region" description="Helical" evidence="6">
    <location>
        <begin position="134"/>
        <end position="156"/>
    </location>
</feature>
<comment type="caution">
    <text evidence="8">The sequence shown here is derived from an EMBL/GenBank/DDBJ whole genome shotgun (WGS) entry which is preliminary data.</text>
</comment>